<organism evidence="10 11">
    <name type="scientific">Araneus ventricosus</name>
    <name type="common">Orbweaver spider</name>
    <name type="synonym">Epeira ventricosa</name>
    <dbReference type="NCBI Taxonomy" id="182803"/>
    <lineage>
        <taxon>Eukaryota</taxon>
        <taxon>Metazoa</taxon>
        <taxon>Ecdysozoa</taxon>
        <taxon>Arthropoda</taxon>
        <taxon>Chelicerata</taxon>
        <taxon>Arachnida</taxon>
        <taxon>Araneae</taxon>
        <taxon>Araneomorphae</taxon>
        <taxon>Entelegynae</taxon>
        <taxon>Araneoidea</taxon>
        <taxon>Araneidae</taxon>
        <taxon>Araneus</taxon>
    </lineage>
</organism>
<evidence type="ECO:0000256" key="2">
    <source>
        <dbReference type="ARBA" id="ARBA00022723"/>
    </source>
</evidence>
<evidence type="ECO:0000256" key="5">
    <source>
        <dbReference type="ARBA" id="ARBA00022833"/>
    </source>
</evidence>
<dbReference type="AlphaFoldDB" id="A0A4Y2MBW7"/>
<dbReference type="GO" id="GO:0008270">
    <property type="term" value="F:zinc ion binding"/>
    <property type="evidence" value="ECO:0007669"/>
    <property type="project" value="UniProtKB-KW"/>
</dbReference>
<dbReference type="InterPro" id="IPR013087">
    <property type="entry name" value="Znf_C2H2_type"/>
</dbReference>
<comment type="subcellular location">
    <subcellularLocation>
        <location evidence="1">Nucleus</location>
    </subcellularLocation>
</comment>
<feature type="compositionally biased region" description="Basic and acidic residues" evidence="8">
    <location>
        <begin position="78"/>
        <end position="97"/>
    </location>
</feature>
<keyword evidence="3" id="KW-0677">Repeat</keyword>
<dbReference type="EMBL" id="BGPR01122362">
    <property type="protein sequence ID" value="GBN23984.1"/>
    <property type="molecule type" value="Genomic_DNA"/>
</dbReference>
<feature type="region of interest" description="Disordered" evidence="8">
    <location>
        <begin position="77"/>
        <end position="106"/>
    </location>
</feature>
<evidence type="ECO:0000259" key="9">
    <source>
        <dbReference type="PROSITE" id="PS50157"/>
    </source>
</evidence>
<dbReference type="PANTHER" id="PTHR24394:SF29">
    <property type="entry name" value="MYONEURIN"/>
    <property type="match status" value="1"/>
</dbReference>
<dbReference type="Proteomes" id="UP000499080">
    <property type="component" value="Unassembled WGS sequence"/>
</dbReference>
<evidence type="ECO:0000256" key="8">
    <source>
        <dbReference type="SAM" id="MobiDB-lite"/>
    </source>
</evidence>
<dbReference type="SUPFAM" id="SSF57667">
    <property type="entry name" value="beta-beta-alpha zinc fingers"/>
    <property type="match status" value="2"/>
</dbReference>
<dbReference type="Gene3D" id="3.30.160.60">
    <property type="entry name" value="Classic Zinc Finger"/>
    <property type="match status" value="3"/>
</dbReference>
<dbReference type="SMART" id="SM00355">
    <property type="entry name" value="ZnF_C2H2"/>
    <property type="match status" value="3"/>
</dbReference>
<keyword evidence="11" id="KW-1185">Reference proteome</keyword>
<keyword evidence="6" id="KW-0539">Nucleus</keyword>
<dbReference type="Pfam" id="PF00096">
    <property type="entry name" value="zf-C2H2"/>
    <property type="match status" value="1"/>
</dbReference>
<reference evidence="10 11" key="1">
    <citation type="journal article" date="2019" name="Sci. Rep.">
        <title>Orb-weaving spider Araneus ventricosus genome elucidates the spidroin gene catalogue.</title>
        <authorList>
            <person name="Kono N."/>
            <person name="Nakamura H."/>
            <person name="Ohtoshi R."/>
            <person name="Moran D.A.P."/>
            <person name="Shinohara A."/>
            <person name="Yoshida Y."/>
            <person name="Fujiwara M."/>
            <person name="Mori M."/>
            <person name="Tomita M."/>
            <person name="Arakawa K."/>
        </authorList>
    </citation>
    <scope>NUCLEOTIDE SEQUENCE [LARGE SCALE GENOMIC DNA]</scope>
</reference>
<dbReference type="PROSITE" id="PS00028">
    <property type="entry name" value="ZINC_FINGER_C2H2_1"/>
    <property type="match status" value="3"/>
</dbReference>
<dbReference type="PANTHER" id="PTHR24394">
    <property type="entry name" value="ZINC FINGER PROTEIN"/>
    <property type="match status" value="1"/>
</dbReference>
<evidence type="ECO:0000256" key="6">
    <source>
        <dbReference type="ARBA" id="ARBA00023242"/>
    </source>
</evidence>
<feature type="domain" description="C2H2-type" evidence="9">
    <location>
        <begin position="310"/>
        <end position="337"/>
    </location>
</feature>
<evidence type="ECO:0000256" key="7">
    <source>
        <dbReference type="PROSITE-ProRule" id="PRU00042"/>
    </source>
</evidence>
<dbReference type="PROSITE" id="PS50157">
    <property type="entry name" value="ZINC_FINGER_C2H2_2"/>
    <property type="match status" value="3"/>
</dbReference>
<evidence type="ECO:0000313" key="10">
    <source>
        <dbReference type="EMBL" id="GBN23984.1"/>
    </source>
</evidence>
<evidence type="ECO:0000256" key="4">
    <source>
        <dbReference type="ARBA" id="ARBA00022771"/>
    </source>
</evidence>
<sequence length="412" mass="46813">MIAFRCPRCSKVSISTEGHRCLHCGNEETRVSSIPENQTEARSTSTNDSDVFLHMQNKSTGTDFSVLSQAPEKCNAAKLHESDGKDKDTKTLNENRSHISSSQGEPVRPITQNIVLKEMVISPGQSACSNTFYRVDNGRPITQNSILKDIRISRGQAISTKSGASVPTKTLKHISEESYRHMSKNNLSEKKIFEHNKTTKSIQNVNIIGKMKLGCSGAFPPEKSNLDSFTKDSVDVNQLKENPKYSSCKLLRKTDTSTINNIFQDDKKIRNAFSQRSASSSQEVYREGCSKNYLNRKMPTKSVKTLQKLYLCNKCGNKFNEESAFNVHYLKHFKEKPFKCDRCNKEYLSETHLKEHYNSHMDKGPFKCEICELVFIRNCHLSRHRKKHILEPAVDASTVQQNPYKMRIQLGS</sequence>
<keyword evidence="5" id="KW-0862">Zinc</keyword>
<evidence type="ECO:0000313" key="11">
    <source>
        <dbReference type="Proteomes" id="UP000499080"/>
    </source>
</evidence>
<gene>
    <name evidence="10" type="ORF">AVEN_116687_1</name>
</gene>
<name>A0A4Y2MBW7_ARAVE</name>
<dbReference type="InterPro" id="IPR036236">
    <property type="entry name" value="Znf_C2H2_sf"/>
</dbReference>
<evidence type="ECO:0000256" key="1">
    <source>
        <dbReference type="ARBA" id="ARBA00004123"/>
    </source>
</evidence>
<proteinExistence type="predicted"/>
<accession>A0A4Y2MBW7</accession>
<comment type="caution">
    <text evidence="10">The sequence shown here is derived from an EMBL/GenBank/DDBJ whole genome shotgun (WGS) entry which is preliminary data.</text>
</comment>
<dbReference type="GO" id="GO:0000981">
    <property type="term" value="F:DNA-binding transcription factor activity, RNA polymerase II-specific"/>
    <property type="evidence" value="ECO:0007669"/>
    <property type="project" value="TreeGrafter"/>
</dbReference>
<keyword evidence="4 7" id="KW-0863">Zinc-finger</keyword>
<protein>
    <recommendedName>
        <fullName evidence="9">C2H2-type domain-containing protein</fullName>
    </recommendedName>
</protein>
<dbReference type="GO" id="GO:0005634">
    <property type="term" value="C:nucleus"/>
    <property type="evidence" value="ECO:0007669"/>
    <property type="project" value="UniProtKB-SubCell"/>
</dbReference>
<feature type="domain" description="C2H2-type" evidence="9">
    <location>
        <begin position="366"/>
        <end position="393"/>
    </location>
</feature>
<keyword evidence="2" id="KW-0479">Metal-binding</keyword>
<feature type="domain" description="C2H2-type" evidence="9">
    <location>
        <begin position="338"/>
        <end position="365"/>
    </location>
</feature>
<evidence type="ECO:0000256" key="3">
    <source>
        <dbReference type="ARBA" id="ARBA00022737"/>
    </source>
</evidence>